<keyword evidence="4" id="KW-1185">Reference proteome</keyword>
<protein>
    <submittedName>
        <fullName evidence="3">Thaumatin-like protein 1b</fullName>
    </submittedName>
</protein>
<feature type="chain" id="PRO_5043881488" evidence="2">
    <location>
        <begin position="30"/>
        <end position="250"/>
    </location>
</feature>
<reference evidence="3" key="1">
    <citation type="journal article" date="2023" name="GigaByte">
        <title>Genome assembly of the bearded iris, Iris pallida Lam.</title>
        <authorList>
            <person name="Bruccoleri R.E."/>
            <person name="Oakeley E.J."/>
            <person name="Faust A.M.E."/>
            <person name="Altorfer M."/>
            <person name="Dessus-Babus S."/>
            <person name="Burckhardt D."/>
            <person name="Oertli M."/>
            <person name="Naumann U."/>
            <person name="Petersen F."/>
            <person name="Wong J."/>
        </authorList>
    </citation>
    <scope>NUCLEOTIDE SEQUENCE</scope>
    <source>
        <strain evidence="3">GSM-AAB239-AS_SAM_17_03QT</strain>
    </source>
</reference>
<evidence type="ECO:0000256" key="2">
    <source>
        <dbReference type="SAM" id="SignalP"/>
    </source>
</evidence>
<evidence type="ECO:0000313" key="4">
    <source>
        <dbReference type="Proteomes" id="UP001140949"/>
    </source>
</evidence>
<dbReference type="PIRSF" id="PIRSF002703">
    <property type="entry name" value="Thaumatin"/>
    <property type="match status" value="1"/>
</dbReference>
<feature type="disulfide bond" evidence="1">
    <location>
        <begin position="161"/>
        <end position="222"/>
    </location>
</feature>
<feature type="disulfide bond" evidence="1">
    <location>
        <begin position="189"/>
        <end position="198"/>
    </location>
</feature>
<organism evidence="3 4">
    <name type="scientific">Iris pallida</name>
    <name type="common">Sweet iris</name>
    <dbReference type="NCBI Taxonomy" id="29817"/>
    <lineage>
        <taxon>Eukaryota</taxon>
        <taxon>Viridiplantae</taxon>
        <taxon>Streptophyta</taxon>
        <taxon>Embryophyta</taxon>
        <taxon>Tracheophyta</taxon>
        <taxon>Spermatophyta</taxon>
        <taxon>Magnoliopsida</taxon>
        <taxon>Liliopsida</taxon>
        <taxon>Asparagales</taxon>
        <taxon>Iridaceae</taxon>
        <taxon>Iridoideae</taxon>
        <taxon>Irideae</taxon>
        <taxon>Iris</taxon>
    </lineage>
</organism>
<accession>A0AAX6EBJ9</accession>
<dbReference type="CDD" id="cd09218">
    <property type="entry name" value="TLP-PA"/>
    <property type="match status" value="1"/>
</dbReference>
<proteinExistence type="predicted"/>
<dbReference type="PROSITE" id="PS00316">
    <property type="entry name" value="THAUMATIN_1"/>
    <property type="match status" value="1"/>
</dbReference>
<keyword evidence="2" id="KW-0732">Signal</keyword>
<dbReference type="FunFam" id="2.60.110.10:FF:000004">
    <property type="entry name" value="THAUMATIN-LIKE PROTEIN 1"/>
    <property type="match status" value="1"/>
</dbReference>
<dbReference type="InterPro" id="IPR017949">
    <property type="entry name" value="Thaumatin_CS"/>
</dbReference>
<reference evidence="3" key="2">
    <citation type="submission" date="2023-04" db="EMBL/GenBank/DDBJ databases">
        <authorList>
            <person name="Bruccoleri R.E."/>
            <person name="Oakeley E.J."/>
            <person name="Faust A.-M."/>
            <person name="Dessus-Babus S."/>
            <person name="Altorfer M."/>
            <person name="Burckhardt D."/>
            <person name="Oertli M."/>
            <person name="Naumann U."/>
            <person name="Petersen F."/>
            <person name="Wong J."/>
        </authorList>
    </citation>
    <scope>NUCLEOTIDE SEQUENCE</scope>
    <source>
        <strain evidence="3">GSM-AAB239-AS_SAM_17_03QT</strain>
        <tissue evidence="3">Leaf</tissue>
    </source>
</reference>
<dbReference type="Gene3D" id="2.60.110.10">
    <property type="entry name" value="Thaumatin"/>
    <property type="match status" value="1"/>
</dbReference>
<comment type="caution">
    <text evidence="3">The sequence shown here is derived from an EMBL/GenBank/DDBJ whole genome shotgun (WGS) entry which is preliminary data.</text>
</comment>
<dbReference type="EMBL" id="JANAVB010038018">
    <property type="protein sequence ID" value="KAJ6801446.1"/>
    <property type="molecule type" value="Genomic_DNA"/>
</dbReference>
<name>A0AAX6EBJ9_IRIPA</name>
<dbReference type="Proteomes" id="UP001140949">
    <property type="component" value="Unassembled WGS sequence"/>
</dbReference>
<feature type="disulfide bond" evidence="1">
    <location>
        <begin position="101"/>
        <end position="108"/>
    </location>
</feature>
<feature type="disulfide bond" evidence="1">
    <location>
        <begin position="169"/>
        <end position="185"/>
    </location>
</feature>
<keyword evidence="1" id="KW-1015">Disulfide bond</keyword>
<feature type="disulfide bond" evidence="1">
    <location>
        <begin position="86"/>
        <end position="96"/>
    </location>
</feature>
<dbReference type="InterPro" id="IPR001938">
    <property type="entry name" value="Thaumatin"/>
</dbReference>
<feature type="signal peptide" evidence="2">
    <location>
        <begin position="1"/>
        <end position="29"/>
    </location>
</feature>
<dbReference type="Pfam" id="PF00314">
    <property type="entry name" value="Thaumatin"/>
    <property type="match status" value="1"/>
</dbReference>
<feature type="disulfide bond" evidence="1">
    <location>
        <begin position="199"/>
        <end position="209"/>
    </location>
</feature>
<evidence type="ECO:0000256" key="1">
    <source>
        <dbReference type="PIRSR" id="PIRSR002703-1"/>
    </source>
</evidence>
<feature type="disulfide bond" evidence="1">
    <location>
        <begin position="38"/>
        <end position="249"/>
    </location>
</feature>
<gene>
    <name evidence="3" type="ORF">M6B38_197930</name>
</gene>
<dbReference type="PRINTS" id="PR00347">
    <property type="entry name" value="THAUMATIN"/>
</dbReference>
<sequence>MISPKLYSMGTFFNMIFVFTIFLLQGVDSTTFTLTNNCPFKVWPGTLHGARSYPLSQTGLELGTGASTALTAPTGWIGRLWARTGCTTDASGRFSCQTGDCGTGSVSCNGAGGAPPVTLFEFTLQGDGGKDFYDISLVDGFNIPASISVDGGSGDCRTIGCPVDINAHCPAELQLKPGGGAVVGCNSACQAFDSDEYCCRGAYGAPDTCKPSSFSQIFKNACPQAYSYAFDDQTSTFTCTGANYLITFCP</sequence>
<dbReference type="InterPro" id="IPR037176">
    <property type="entry name" value="Osmotin/thaumatin-like_sf"/>
</dbReference>
<dbReference type="SUPFAM" id="SSF49870">
    <property type="entry name" value="Osmotin, thaumatin-like protein"/>
    <property type="match status" value="1"/>
</dbReference>
<dbReference type="PANTHER" id="PTHR31048">
    <property type="entry name" value="OS03G0233200 PROTEIN"/>
    <property type="match status" value="1"/>
</dbReference>
<feature type="disulfide bond" evidence="1">
    <location>
        <begin position="156"/>
        <end position="239"/>
    </location>
</feature>
<dbReference type="SMART" id="SM00205">
    <property type="entry name" value="THN"/>
    <property type="match status" value="1"/>
</dbReference>
<evidence type="ECO:0000313" key="3">
    <source>
        <dbReference type="EMBL" id="KAJ6801446.1"/>
    </source>
</evidence>
<dbReference type="PROSITE" id="PS51367">
    <property type="entry name" value="THAUMATIN_2"/>
    <property type="match status" value="1"/>
</dbReference>
<dbReference type="AlphaFoldDB" id="A0AAX6EBJ9"/>